<dbReference type="GO" id="GO:0008305">
    <property type="term" value="C:integrin complex"/>
    <property type="evidence" value="ECO:0007669"/>
    <property type="project" value="InterPro"/>
</dbReference>
<dbReference type="Pfam" id="PF01839">
    <property type="entry name" value="FG-GAP"/>
    <property type="match status" value="7"/>
</dbReference>
<dbReference type="InterPro" id="IPR028994">
    <property type="entry name" value="Integrin_alpha_N"/>
</dbReference>
<dbReference type="Proteomes" id="UP000176944">
    <property type="component" value="Chromosome"/>
</dbReference>
<dbReference type="InterPro" id="IPR013517">
    <property type="entry name" value="FG-GAP"/>
</dbReference>
<accession>A0A1D9G3M6</accession>
<evidence type="ECO:0000313" key="7">
    <source>
        <dbReference type="Proteomes" id="UP000176944"/>
    </source>
</evidence>
<dbReference type="EMBL" id="CP017708">
    <property type="protein sequence ID" value="AOY82242.2"/>
    <property type="molecule type" value="Genomic_DNA"/>
</dbReference>
<feature type="compositionally biased region" description="Polar residues" evidence="5">
    <location>
        <begin position="911"/>
        <end position="921"/>
    </location>
</feature>
<dbReference type="InterPro" id="IPR001343">
    <property type="entry name" value="Hemolysn_Ca-bd"/>
</dbReference>
<name>A0A1D9G3M6_MOOP1</name>
<sequence length="1032" mass="103505">MSNQLFNISNLNGRIGFSINGVTLGDRSGFSVSSAGDINGDGNLDLIIGAPGADPNGLFSGTSYVVFGGSGVGASGSIQLTDLDGTNGFVIEGLNSTGFLGFSVSSGGDINGDGTNDLLVSAPGAGANNNGVSYVVFGGSTVGSTGSVDLSSGFAINGIDPAEFSGHSISNLGDVNGDGKNDLLIGAPHALLPISSPGLNPGKAYVVFGGTQAPGGSLDLSTLDGTNGFLLTSSVAGNLAGFSVTSAGDINGDGIKDFAIGVPGSDSPLTDNSSAGKTYVVFGGSGVGATGTLDLSSIPSSDPKTGFVINGIDEGSSLDLGDRAGWSVSDAGDVNGDGVSDLIIGAPFVDTGAQTDVGQAYVVFGGTDVAGTGNLDLASLNGTNGFAITGIEANGLLGSSVSYAGDLNKDGYADVAIGAKGAGKVYVLFGSEELGTTDSVDLSTLDGENGLVIEGPDSLGFSVSGAKDVNSDSIDDLVIGAPGLELSTANGNTPGNSYVLFGNVAPVIDLNGVSPVIDPDPDTTPDPDPDTTPDPDPDTTPDPDSDTTPDPDPDTTPDPDPDTTPDPDPDTTPDPDSDTDTDTDSDTDTDTDSDTTTDTDSDTDTDTDSDTTTDTDSDTTTDTDSDTTTDTDSDTDTDTDSDTTTDTDSDTTTDTDSDTTTDTDSDTTTDTDSDTTTDTDPAPEPIIAAAPAIAAAPDPDTDGIDATVTFTGNQLALFPDNKLTLSDANNTTLVGATVTIANLLNPTEELLTVDNTDTLITVNFDDNSGTLKLEGVDTIQNYQQVLNTLEYQNTSGVDDDPETVFNAPGRIFQFVVDDGLAFNNVSEVATLIAIQDNDSTVIGTFQNDTLLGGNGNDTLEGNSGDDLLDGGAGNDSLKGGDNSDTLLGGDGNDVLEGGTNEDFLDGGAGNDNLSGGENSDTLLGGEGNDSLFGGNSDDTLEGGLGNDLLSGGGGSDTYVLSPGEGTDTVFSFEDGIDVFKLGGGLTFDDLTIANNLGATTISANGEDLAQVFGLSTSQLTAADFVFDEDVIV</sequence>
<evidence type="ECO:0000256" key="3">
    <source>
        <dbReference type="ARBA" id="ARBA00022801"/>
    </source>
</evidence>
<keyword evidence="1" id="KW-0732">Signal</keyword>
<evidence type="ECO:0000256" key="1">
    <source>
        <dbReference type="ARBA" id="ARBA00022729"/>
    </source>
</evidence>
<dbReference type="SMART" id="SM00191">
    <property type="entry name" value="Int_alpha"/>
    <property type="match status" value="7"/>
</dbReference>
<dbReference type="AlphaFoldDB" id="A0A1D9G3M6"/>
<dbReference type="PRINTS" id="PR00313">
    <property type="entry name" value="CABNDNGRPT"/>
</dbReference>
<keyword evidence="4" id="KW-0325">Glycoprotein</keyword>
<proteinExistence type="predicted"/>
<protein>
    <submittedName>
        <fullName evidence="6">Uncharacterized protein</fullName>
    </submittedName>
</protein>
<dbReference type="PANTHER" id="PTHR23221:SF7">
    <property type="entry name" value="PHOSPHATIDYLINOSITOL-GLYCAN-SPECIFIC PHOSPHOLIPASE D"/>
    <property type="match status" value="1"/>
</dbReference>
<feature type="compositionally biased region" description="Acidic residues" evidence="5">
    <location>
        <begin position="519"/>
        <end position="677"/>
    </location>
</feature>
<dbReference type="Pfam" id="PF00353">
    <property type="entry name" value="HemolysinCabind"/>
    <property type="match status" value="3"/>
</dbReference>
<evidence type="ECO:0000256" key="5">
    <source>
        <dbReference type="SAM" id="MobiDB-lite"/>
    </source>
</evidence>
<evidence type="ECO:0000256" key="4">
    <source>
        <dbReference type="ARBA" id="ARBA00023180"/>
    </source>
</evidence>
<dbReference type="InterPro" id="IPR011049">
    <property type="entry name" value="Serralysin-like_metalloprot_C"/>
</dbReference>
<reference evidence="7" key="1">
    <citation type="submission" date="2016-10" db="EMBL/GenBank/DDBJ databases">
        <title>Comparative genomics uncovers the prolific and rare metabolic potential of the cyanobacterial genus Moorea.</title>
        <authorList>
            <person name="Leao T."/>
            <person name="Castelao G."/>
            <person name="Korobeynikov A."/>
            <person name="Monroe E.A."/>
            <person name="Podell S."/>
            <person name="Glukhov E."/>
            <person name="Allen E."/>
            <person name="Gerwick W.H."/>
            <person name="Gerwick L."/>
        </authorList>
    </citation>
    <scope>NUCLEOTIDE SEQUENCE [LARGE SCALE GENOMIC DNA]</scope>
    <source>
        <strain evidence="7">JHB</strain>
    </source>
</reference>
<dbReference type="SUPFAM" id="SSF69318">
    <property type="entry name" value="Integrin alpha N-terminal domain"/>
    <property type="match status" value="2"/>
</dbReference>
<organism evidence="6 7">
    <name type="scientific">Moorena producens (strain JHB)</name>
    <dbReference type="NCBI Taxonomy" id="1454205"/>
    <lineage>
        <taxon>Bacteria</taxon>
        <taxon>Bacillati</taxon>
        <taxon>Cyanobacteriota</taxon>
        <taxon>Cyanophyceae</taxon>
        <taxon>Coleofasciculales</taxon>
        <taxon>Coleofasciculaceae</taxon>
        <taxon>Moorena</taxon>
    </lineage>
</organism>
<gene>
    <name evidence="6" type="ORF">BJP36_22385</name>
</gene>
<dbReference type="GO" id="GO:0016787">
    <property type="term" value="F:hydrolase activity"/>
    <property type="evidence" value="ECO:0007669"/>
    <property type="project" value="UniProtKB-KW"/>
</dbReference>
<keyword evidence="3" id="KW-0378">Hydrolase</keyword>
<dbReference type="Gene3D" id="2.130.10.130">
    <property type="entry name" value="Integrin alpha, N-terminal"/>
    <property type="match status" value="3"/>
</dbReference>
<dbReference type="InterPro" id="IPR000413">
    <property type="entry name" value="Integrin_alpha"/>
</dbReference>
<keyword evidence="2" id="KW-0677">Repeat</keyword>
<feature type="region of interest" description="Disordered" evidence="5">
    <location>
        <begin position="851"/>
        <end position="935"/>
    </location>
</feature>
<dbReference type="GO" id="GO:0007155">
    <property type="term" value="P:cell adhesion"/>
    <property type="evidence" value="ECO:0007669"/>
    <property type="project" value="InterPro"/>
</dbReference>
<feature type="region of interest" description="Disordered" evidence="5">
    <location>
        <begin position="512"/>
        <end position="684"/>
    </location>
</feature>
<evidence type="ECO:0000313" key="6">
    <source>
        <dbReference type="EMBL" id="AOY82242.2"/>
    </source>
</evidence>
<dbReference type="InterPro" id="IPR013519">
    <property type="entry name" value="Int_alpha_beta-p"/>
</dbReference>
<dbReference type="PROSITE" id="PS51470">
    <property type="entry name" value="FG_GAP"/>
    <property type="match status" value="4"/>
</dbReference>
<dbReference type="Gene3D" id="2.150.10.10">
    <property type="entry name" value="Serralysin-like metalloprotease, C-terminal"/>
    <property type="match status" value="2"/>
</dbReference>
<dbReference type="GO" id="GO:0005509">
    <property type="term" value="F:calcium ion binding"/>
    <property type="evidence" value="ECO:0007669"/>
    <property type="project" value="InterPro"/>
</dbReference>
<dbReference type="PRINTS" id="PR01185">
    <property type="entry name" value="INTEGRINA"/>
</dbReference>
<dbReference type="InterPro" id="IPR018511">
    <property type="entry name" value="Hemolysin-typ_Ca-bd_CS"/>
</dbReference>
<dbReference type="PROSITE" id="PS00330">
    <property type="entry name" value="HEMOLYSIN_CALCIUM"/>
    <property type="match status" value="4"/>
</dbReference>
<dbReference type="SUPFAM" id="SSF51120">
    <property type="entry name" value="beta-Roll"/>
    <property type="match status" value="2"/>
</dbReference>
<evidence type="ECO:0000256" key="2">
    <source>
        <dbReference type="ARBA" id="ARBA00022737"/>
    </source>
</evidence>
<dbReference type="PANTHER" id="PTHR23221">
    <property type="entry name" value="GLYCOSYLPHOSPHATIDYLINOSITOL PHOSPHOLIPASE D"/>
    <property type="match status" value="1"/>
</dbReference>